<dbReference type="EMBL" id="SUTE01000062">
    <property type="protein sequence ID" value="MBE6505659.1"/>
    <property type="molecule type" value="Genomic_DNA"/>
</dbReference>
<evidence type="ECO:0000256" key="1">
    <source>
        <dbReference type="ARBA" id="ARBA00010116"/>
    </source>
</evidence>
<dbReference type="SUPFAM" id="SSF49373">
    <property type="entry name" value="Invasin/intimin cell-adhesion fragments"/>
    <property type="match status" value="1"/>
</dbReference>
<evidence type="ECO:0000259" key="2">
    <source>
        <dbReference type="SMART" id="SM00634"/>
    </source>
</evidence>
<dbReference type="AlphaFoldDB" id="A0A8T3VBZ7"/>
<dbReference type="InterPro" id="IPR003344">
    <property type="entry name" value="Big_1_dom"/>
</dbReference>
<evidence type="ECO:0000313" key="4">
    <source>
        <dbReference type="Proteomes" id="UP000762703"/>
    </source>
</evidence>
<gene>
    <name evidence="3" type="ORF">E7Z73_07980</name>
</gene>
<feature type="domain" description="Big-1" evidence="2">
    <location>
        <begin position="145"/>
        <end position="228"/>
    </location>
</feature>
<proteinExistence type="inferred from homology"/>
<dbReference type="RefSeq" id="WP_303737308.1">
    <property type="nucleotide sequence ID" value="NZ_SUTE01000062.1"/>
</dbReference>
<protein>
    <submittedName>
        <fullName evidence="3">Adhesin</fullName>
    </submittedName>
</protein>
<dbReference type="SMART" id="SM00634">
    <property type="entry name" value="BID_1"/>
    <property type="match status" value="1"/>
</dbReference>
<organism evidence="3 4">
    <name type="scientific">Methanobrevibacter millerae</name>
    <dbReference type="NCBI Taxonomy" id="230361"/>
    <lineage>
        <taxon>Archaea</taxon>
        <taxon>Methanobacteriati</taxon>
        <taxon>Methanobacteriota</taxon>
        <taxon>Methanomada group</taxon>
        <taxon>Methanobacteria</taxon>
        <taxon>Methanobacteriales</taxon>
        <taxon>Methanobacteriaceae</taxon>
        <taxon>Methanobrevibacter</taxon>
    </lineage>
</organism>
<reference evidence="3" key="1">
    <citation type="submission" date="2019-04" db="EMBL/GenBank/DDBJ databases">
        <title>Evolution of Biomass-Degrading Anaerobic Consortia Revealed by Metagenomics.</title>
        <authorList>
            <person name="Peng X."/>
        </authorList>
    </citation>
    <scope>NUCLEOTIDE SEQUENCE</scope>
    <source>
        <strain evidence="3">SIG12</strain>
    </source>
</reference>
<comment type="similarity">
    <text evidence="1">Belongs to the intimin/invasin family.</text>
</comment>
<dbReference type="InterPro" id="IPR013783">
    <property type="entry name" value="Ig-like_fold"/>
</dbReference>
<comment type="caution">
    <text evidence="3">The sequence shown here is derived from an EMBL/GenBank/DDBJ whole genome shotgun (WGS) entry which is preliminary data.</text>
</comment>
<dbReference type="Gene3D" id="2.60.40.10">
    <property type="entry name" value="Immunoglobulins"/>
    <property type="match status" value="1"/>
</dbReference>
<dbReference type="InterPro" id="IPR008964">
    <property type="entry name" value="Invasin/intimin_cell_adhesion"/>
</dbReference>
<accession>A0A8T3VBZ7</accession>
<evidence type="ECO:0000313" key="3">
    <source>
        <dbReference type="EMBL" id="MBE6505659.1"/>
    </source>
</evidence>
<sequence>MFNKKISLLFITLVFMLSISAVVAHDTTAINDDLEMSEMDEEPPSGSALIPSDIKSVSNDEYSLQTKDLSMYYKNGTRYEVTLTHEDIPVENADIIINICGINYTRHTNENGVASIAINLNPGTYSVSTFYNYNLSSIVLDSDIEVLSTIEGDDLVKTYKNDTQYYASFLDNNGNPLANSEVTFNINGVFYTRKTNENGIAKLNINLNSGNYIITATHQNGLSYSNLITVLPSITGSDITKFYKNGTQYHATFFNSNGNALVKGTVTFNINGVFYKRTTDENGVANLNINLNPGSYIITAENPINGELFSNVITVLPTIISSDMVSNSLTTEYDIILLNGDGSVAQNKEVEFIVDGVSYDVTTNEYGVATLEKDLELGVHTVVSHDKQTGLYVANEINVTAIDMDNLHYDMIYYDNESYENEILYYSQYGVSPDNKTIMAIGRPSASGELSTYGYKFYMTVFERVCPYCGSSELYWGIFWTGDETSNYGVFPATGNKEGGSAEGHIFCANCDADWSVFGNEHVYGGGTTLKVVSASVLTTKDVAYMLKNGEMIYSE</sequence>
<dbReference type="Proteomes" id="UP000762703">
    <property type="component" value="Unassembled WGS sequence"/>
</dbReference>
<name>A0A8T3VBZ7_9EURY</name>